<comment type="caution">
    <text evidence="1">The sequence shown here is derived from an EMBL/GenBank/DDBJ whole genome shotgun (WGS) entry which is preliminary data.</text>
</comment>
<reference evidence="1 2" key="1">
    <citation type="submission" date="2020-08" db="EMBL/GenBank/DDBJ databases">
        <title>Sequencing the genomes of 1000 actinobacteria strains.</title>
        <authorList>
            <person name="Klenk H.-P."/>
        </authorList>
    </citation>
    <scope>NUCLEOTIDE SEQUENCE [LARGE SCALE GENOMIC DNA]</scope>
    <source>
        <strain evidence="1 2">DSM 44593</strain>
    </source>
</reference>
<evidence type="ECO:0000313" key="2">
    <source>
        <dbReference type="Proteomes" id="UP000578077"/>
    </source>
</evidence>
<sequence length="68" mass="6994">MTVNDACNKLRAQHGVGEGYGPAERAVDAGTIPLSQSGQQLQAVAPRPDALADTRRVITALNGLSAHG</sequence>
<dbReference type="Proteomes" id="UP000578077">
    <property type="component" value="Unassembled WGS sequence"/>
</dbReference>
<evidence type="ECO:0000313" key="1">
    <source>
        <dbReference type="EMBL" id="MBB5999991.1"/>
    </source>
</evidence>
<dbReference type="AlphaFoldDB" id="A0A841EKQ4"/>
<name>A0A841EKQ4_9ACTN</name>
<proteinExistence type="predicted"/>
<accession>A0A841EKQ4</accession>
<protein>
    <submittedName>
        <fullName evidence="1">Uncharacterized protein</fullName>
    </submittedName>
</protein>
<gene>
    <name evidence="1" type="ORF">HNR25_003742</name>
</gene>
<keyword evidence="2" id="KW-1185">Reference proteome</keyword>
<dbReference type="EMBL" id="JACHLY010000001">
    <property type="protein sequence ID" value="MBB5999991.1"/>
    <property type="molecule type" value="Genomic_DNA"/>
</dbReference>
<organism evidence="1 2">
    <name type="scientific">Streptomonospora salina</name>
    <dbReference type="NCBI Taxonomy" id="104205"/>
    <lineage>
        <taxon>Bacteria</taxon>
        <taxon>Bacillati</taxon>
        <taxon>Actinomycetota</taxon>
        <taxon>Actinomycetes</taxon>
        <taxon>Streptosporangiales</taxon>
        <taxon>Nocardiopsidaceae</taxon>
        <taxon>Streptomonospora</taxon>
    </lineage>
</organism>
<dbReference type="RefSeq" id="WP_184637156.1">
    <property type="nucleotide sequence ID" value="NZ_BAABKT010000011.1"/>
</dbReference>